<feature type="domain" description="Type I restriction modification DNA specificity" evidence="4">
    <location>
        <begin position="16"/>
        <end position="172"/>
    </location>
</feature>
<dbReference type="RefSeq" id="WP_090082548.1">
    <property type="nucleotide sequence ID" value="NZ_FOQT01000005.1"/>
</dbReference>
<accession>A0A1I3J498</accession>
<reference evidence="5 6" key="1">
    <citation type="submission" date="2016-10" db="EMBL/GenBank/DDBJ databases">
        <authorList>
            <person name="de Groot N.N."/>
        </authorList>
    </citation>
    <scope>NUCLEOTIDE SEQUENCE [LARGE SCALE GENOMIC DNA]</scope>
    <source>
        <strain evidence="5 6">DSM 26000</strain>
    </source>
</reference>
<evidence type="ECO:0000256" key="3">
    <source>
        <dbReference type="ARBA" id="ARBA00023125"/>
    </source>
</evidence>
<evidence type="ECO:0000313" key="5">
    <source>
        <dbReference type="EMBL" id="SFI55077.1"/>
    </source>
</evidence>
<gene>
    <name evidence="5" type="ORF">SAMN05443292_2927</name>
</gene>
<dbReference type="EMBL" id="FOQT01000005">
    <property type="protein sequence ID" value="SFI55077.1"/>
    <property type="molecule type" value="Genomic_DNA"/>
</dbReference>
<comment type="similarity">
    <text evidence="1">Belongs to the type-I restriction system S methylase family.</text>
</comment>
<keyword evidence="3" id="KW-0238">DNA-binding</keyword>
<evidence type="ECO:0000259" key="4">
    <source>
        <dbReference type="Pfam" id="PF01420"/>
    </source>
</evidence>
<protein>
    <submittedName>
        <fullName evidence="5">Type I restriction enzyme, S subunit</fullName>
    </submittedName>
</protein>
<proteinExistence type="inferred from homology"/>
<evidence type="ECO:0000256" key="2">
    <source>
        <dbReference type="ARBA" id="ARBA00022747"/>
    </source>
</evidence>
<keyword evidence="6" id="KW-1185">Reference proteome</keyword>
<organism evidence="5 6">
    <name type="scientific">Halpernia frigidisoli</name>
    <dbReference type="NCBI Taxonomy" id="1125876"/>
    <lineage>
        <taxon>Bacteria</taxon>
        <taxon>Pseudomonadati</taxon>
        <taxon>Bacteroidota</taxon>
        <taxon>Flavobacteriia</taxon>
        <taxon>Flavobacteriales</taxon>
        <taxon>Weeksellaceae</taxon>
        <taxon>Chryseobacterium group</taxon>
        <taxon>Halpernia</taxon>
    </lineage>
</organism>
<dbReference type="GO" id="GO:0009307">
    <property type="term" value="P:DNA restriction-modification system"/>
    <property type="evidence" value="ECO:0007669"/>
    <property type="project" value="UniProtKB-KW"/>
</dbReference>
<keyword evidence="2" id="KW-0680">Restriction system</keyword>
<dbReference type="Proteomes" id="UP000198931">
    <property type="component" value="Unassembled WGS sequence"/>
</dbReference>
<name>A0A1I3J498_9FLAO</name>
<dbReference type="Gene3D" id="3.90.220.20">
    <property type="entry name" value="DNA methylase specificity domains"/>
    <property type="match status" value="2"/>
</dbReference>
<evidence type="ECO:0000256" key="1">
    <source>
        <dbReference type="ARBA" id="ARBA00010923"/>
    </source>
</evidence>
<evidence type="ECO:0000313" key="6">
    <source>
        <dbReference type="Proteomes" id="UP000198931"/>
    </source>
</evidence>
<dbReference type="Pfam" id="PF01420">
    <property type="entry name" value="Methylase_S"/>
    <property type="match status" value="2"/>
</dbReference>
<dbReference type="OrthoDB" id="2234796at2"/>
<dbReference type="SUPFAM" id="SSF116734">
    <property type="entry name" value="DNA methylase specificity domain"/>
    <property type="match status" value="2"/>
</dbReference>
<dbReference type="InterPro" id="IPR000055">
    <property type="entry name" value="Restrct_endonuc_typeI_TRD"/>
</dbReference>
<dbReference type="CDD" id="cd17246">
    <property type="entry name" value="RMtype1_S_SonII-TRD2-CR2_like"/>
    <property type="match status" value="1"/>
</dbReference>
<dbReference type="AlphaFoldDB" id="A0A1I3J498"/>
<dbReference type="InterPro" id="IPR044946">
    <property type="entry name" value="Restrct_endonuc_typeI_TRD_sf"/>
</dbReference>
<dbReference type="CDD" id="cd17274">
    <property type="entry name" value="RMtype1_S_Eco540ANI-TRD1-CR1_like"/>
    <property type="match status" value="1"/>
</dbReference>
<feature type="domain" description="Type I restriction modification DNA specificity" evidence="4">
    <location>
        <begin position="191"/>
        <end position="369"/>
    </location>
</feature>
<dbReference type="PANTHER" id="PTHR43140:SF1">
    <property type="entry name" value="TYPE I RESTRICTION ENZYME ECOKI SPECIFICITY SUBUNIT"/>
    <property type="match status" value="1"/>
</dbReference>
<dbReference type="PANTHER" id="PTHR43140">
    <property type="entry name" value="TYPE-1 RESTRICTION ENZYME ECOKI SPECIFICITY PROTEIN"/>
    <property type="match status" value="1"/>
</dbReference>
<dbReference type="GO" id="GO:0003677">
    <property type="term" value="F:DNA binding"/>
    <property type="evidence" value="ECO:0007669"/>
    <property type="project" value="UniProtKB-KW"/>
</dbReference>
<dbReference type="InterPro" id="IPR051212">
    <property type="entry name" value="Type-I_RE_S_subunit"/>
</dbReference>
<sequence>MNTVEKLIEEFCPNGVDFKEFSSVLNYEQPTKYIVKTTKYDNAFKTPVLTAGQSFILGFTDEKEGIKSANRNNPVIIFDDFTTSFHWVNFDFKVKSSAMKLLTLKDDSEVNFKFVYYAMRCNKYKPQDHARQWISVYSKFLFPFPPLPIQEKIVKILDKFTELDTELEAELEKRTNQYEFYRNQLLSFDENVEWKTLGSICSLITKGTTPKFYKEFGISFVKTESFVGSRIEKKKLAYIDEETHETILKRSKLEVNDILFTIAGATIGKCVIVTKDILPANTNQALAIIRLMEKVNLNYIFYYLKSEYMKKYILFSVKGSAQPNLNLQQLNTFKIPVPTLKEQERIVSILDKFDALVNDISSGIPAEIRARRQQYEYYREKLLTFKEIQNY</sequence>
<dbReference type="STRING" id="1125876.SAMN05443292_2927"/>